<dbReference type="InterPro" id="IPR053138">
    <property type="entry name" value="N-alpha-Ac-DABA_deacetylase"/>
</dbReference>
<dbReference type="RefSeq" id="WP_257894401.1">
    <property type="nucleotide sequence ID" value="NZ_JAIMBW010000001.1"/>
</dbReference>
<evidence type="ECO:0000256" key="3">
    <source>
        <dbReference type="ARBA" id="ARBA00022801"/>
    </source>
</evidence>
<keyword evidence="4" id="KW-0862">Zinc</keyword>
<sequence>MIVFEKDNAALDMPGKHYGHIRLPHSADDSAWGHVMIPLVVINGTRPGQTALVMGGTHGDEYEGPIAIRHLIDAATPETIFGRLIAIPALNAPAFRAATRTSPLDGVNLNRAFPGAASGTITQKIAAVINDTLIPMADLVIDLHSGGKTLDFLPMAVSHILDDADQDHRCATAARAFGAPWTARLREIDDTGMLDGAAERAGRTFVTTELGGAGTATAVSAEIAISGLRNVLAHHVHYDWPAGARPSRGLDLSDPGGFHFATHGGLFHAHVALGDTVEQHQKLADIYNVDDLCTVPKSIHAQRPGILAARHVPGLIKPGDCAFVIGTDEGPIGFP</sequence>
<dbReference type="GO" id="GO:0016788">
    <property type="term" value="F:hydrolase activity, acting on ester bonds"/>
    <property type="evidence" value="ECO:0007669"/>
    <property type="project" value="InterPro"/>
</dbReference>
<evidence type="ECO:0000259" key="5">
    <source>
        <dbReference type="Pfam" id="PF24827"/>
    </source>
</evidence>
<dbReference type="PANTHER" id="PTHR37326">
    <property type="entry name" value="BLL3975 PROTEIN"/>
    <property type="match status" value="1"/>
</dbReference>
<gene>
    <name evidence="6" type="ORF">KUL25_19325</name>
</gene>
<reference evidence="6 7" key="1">
    <citation type="submission" date="2021-07" db="EMBL/GenBank/DDBJ databases">
        <title>Karlodiniumbacter phycospheric gen. nov., sp. nov., a phycosphere bacterium isolated from karlodinium veneficum.</title>
        <authorList>
            <person name="Peng Y."/>
            <person name="Jiang L."/>
            <person name="Lee J."/>
        </authorList>
    </citation>
    <scope>NUCLEOTIDE SEQUENCE</scope>
    <source>
        <strain evidence="6 7">N5</strain>
    </source>
</reference>
<dbReference type="GO" id="GO:0046872">
    <property type="term" value="F:metal ion binding"/>
    <property type="evidence" value="ECO:0007669"/>
    <property type="project" value="UniProtKB-KW"/>
</dbReference>
<dbReference type="AlphaFoldDB" id="A0A975YFL7"/>
<name>A0A975YFL7_9RHOB</name>
<dbReference type="EMBL" id="CP078073">
    <property type="protein sequence ID" value="QXL87533.1"/>
    <property type="molecule type" value="Genomic_DNA"/>
</dbReference>
<dbReference type="InterPro" id="IPR043795">
    <property type="entry name" value="N-alpha-Ac-DABA-like"/>
</dbReference>
<evidence type="ECO:0000256" key="4">
    <source>
        <dbReference type="ARBA" id="ARBA00022833"/>
    </source>
</evidence>
<evidence type="ECO:0000256" key="2">
    <source>
        <dbReference type="ARBA" id="ARBA00022723"/>
    </source>
</evidence>
<protein>
    <submittedName>
        <fullName evidence="6">Succinylglutamate desuccinylase/aspartoacylase family protein</fullName>
    </submittedName>
</protein>
<organism evidence="6">
    <name type="scientific">Gymnodinialimonas phycosphaerae</name>
    <dbReference type="NCBI Taxonomy" id="2841589"/>
    <lineage>
        <taxon>Bacteria</taxon>
        <taxon>Pseudomonadati</taxon>
        <taxon>Pseudomonadota</taxon>
        <taxon>Alphaproteobacteria</taxon>
        <taxon>Rhodobacterales</taxon>
        <taxon>Paracoccaceae</taxon>
        <taxon>Gymnodinialimonas</taxon>
    </lineage>
</organism>
<dbReference type="Proteomes" id="UP000693972">
    <property type="component" value="Unassembled WGS sequence"/>
</dbReference>
<dbReference type="PANTHER" id="PTHR37326:SF1">
    <property type="entry name" value="BLL3975 PROTEIN"/>
    <property type="match status" value="1"/>
</dbReference>
<keyword evidence="7" id="KW-1185">Reference proteome</keyword>
<accession>A0A975YFL7</accession>
<dbReference type="GO" id="GO:0016811">
    <property type="term" value="F:hydrolase activity, acting on carbon-nitrogen (but not peptide) bonds, in linear amides"/>
    <property type="evidence" value="ECO:0007669"/>
    <property type="project" value="InterPro"/>
</dbReference>
<keyword evidence="2" id="KW-0479">Metal-binding</keyword>
<dbReference type="Pfam" id="PF24827">
    <property type="entry name" value="AstE_AspA_cat"/>
    <property type="match status" value="1"/>
</dbReference>
<dbReference type="InterPro" id="IPR055438">
    <property type="entry name" value="AstE_AspA_cat"/>
</dbReference>
<dbReference type="CDD" id="cd06252">
    <property type="entry name" value="M14_ASTE_ASPA-like"/>
    <property type="match status" value="1"/>
</dbReference>
<dbReference type="SUPFAM" id="SSF53187">
    <property type="entry name" value="Zn-dependent exopeptidases"/>
    <property type="match status" value="1"/>
</dbReference>
<keyword evidence="3" id="KW-0378">Hydrolase</keyword>
<feature type="domain" description="Succinylglutamate desuccinylase/Aspartoacylase catalytic" evidence="5">
    <location>
        <begin position="47"/>
        <end position="234"/>
    </location>
</feature>
<dbReference type="PIRSF" id="PIRSF039012">
    <property type="entry name" value="ASP"/>
    <property type="match status" value="1"/>
</dbReference>
<evidence type="ECO:0000313" key="6">
    <source>
        <dbReference type="EMBL" id="QXL87533.1"/>
    </source>
</evidence>
<evidence type="ECO:0000256" key="1">
    <source>
        <dbReference type="ARBA" id="ARBA00001947"/>
    </source>
</evidence>
<proteinExistence type="predicted"/>
<dbReference type="Gene3D" id="3.40.630.10">
    <property type="entry name" value="Zn peptidases"/>
    <property type="match status" value="1"/>
</dbReference>
<evidence type="ECO:0000313" key="7">
    <source>
        <dbReference type="Proteomes" id="UP000693972"/>
    </source>
</evidence>
<comment type="cofactor">
    <cofactor evidence="1">
        <name>Zn(2+)</name>
        <dbReference type="ChEBI" id="CHEBI:29105"/>
    </cofactor>
</comment>
<dbReference type="EMBL" id="JAIMBW010000001">
    <property type="protein sequence ID" value="MBY4894915.1"/>
    <property type="molecule type" value="Genomic_DNA"/>
</dbReference>